<dbReference type="SUPFAM" id="SSF52058">
    <property type="entry name" value="L domain-like"/>
    <property type="match status" value="1"/>
</dbReference>
<comment type="caution">
    <text evidence="2">The sequence shown here is derived from an EMBL/GenBank/DDBJ whole genome shotgun (WGS) entry which is preliminary data.</text>
</comment>
<feature type="transmembrane region" description="Helical" evidence="1">
    <location>
        <begin position="114"/>
        <end position="135"/>
    </location>
</feature>
<dbReference type="AlphaFoldDB" id="A0A8B6C3Z0"/>
<accession>A0A8B6C3Z0</accession>
<gene>
    <name evidence="2" type="ORF">MGAL_10B091646</name>
</gene>
<keyword evidence="3" id="KW-1185">Reference proteome</keyword>
<proteinExistence type="predicted"/>
<evidence type="ECO:0000313" key="3">
    <source>
        <dbReference type="Proteomes" id="UP000596742"/>
    </source>
</evidence>
<keyword evidence="1" id="KW-0812">Transmembrane</keyword>
<sequence length="190" mass="20985">SLSKNQITTIEIDALPSTGSLEVLDIRNNYLDCNTSCYLMSWNTVWENVSILAEYNADRNIPSIDNYQQCLEDICTADNDKLSTAMASATMTGTAVNNNIYEIMPTATITDIQITMVIIALLLGTSAIIGITSLIRKMFGNGSMNTQENDNTEVVIENGRDYVGEKPVEFIRANSGILFKNIPPLEHHDI</sequence>
<evidence type="ECO:0000256" key="1">
    <source>
        <dbReference type="SAM" id="Phobius"/>
    </source>
</evidence>
<protein>
    <submittedName>
        <fullName evidence="2">Uncharacterized protein</fullName>
    </submittedName>
</protein>
<keyword evidence="1" id="KW-0472">Membrane</keyword>
<evidence type="ECO:0000313" key="2">
    <source>
        <dbReference type="EMBL" id="VDH99535.1"/>
    </source>
</evidence>
<name>A0A8B6C3Z0_MYTGA</name>
<keyword evidence="1" id="KW-1133">Transmembrane helix</keyword>
<organism evidence="2 3">
    <name type="scientific">Mytilus galloprovincialis</name>
    <name type="common">Mediterranean mussel</name>
    <dbReference type="NCBI Taxonomy" id="29158"/>
    <lineage>
        <taxon>Eukaryota</taxon>
        <taxon>Metazoa</taxon>
        <taxon>Spiralia</taxon>
        <taxon>Lophotrochozoa</taxon>
        <taxon>Mollusca</taxon>
        <taxon>Bivalvia</taxon>
        <taxon>Autobranchia</taxon>
        <taxon>Pteriomorphia</taxon>
        <taxon>Mytilida</taxon>
        <taxon>Mytiloidea</taxon>
        <taxon>Mytilidae</taxon>
        <taxon>Mytilinae</taxon>
        <taxon>Mytilus</taxon>
    </lineage>
</organism>
<feature type="non-terminal residue" evidence="2">
    <location>
        <position position="190"/>
    </location>
</feature>
<dbReference type="Gene3D" id="3.80.10.10">
    <property type="entry name" value="Ribonuclease Inhibitor"/>
    <property type="match status" value="1"/>
</dbReference>
<reference evidence="2" key="1">
    <citation type="submission" date="2018-11" db="EMBL/GenBank/DDBJ databases">
        <authorList>
            <person name="Alioto T."/>
            <person name="Alioto T."/>
        </authorList>
    </citation>
    <scope>NUCLEOTIDE SEQUENCE</scope>
</reference>
<dbReference type="OrthoDB" id="10309663at2759"/>
<dbReference type="Proteomes" id="UP000596742">
    <property type="component" value="Unassembled WGS sequence"/>
</dbReference>
<dbReference type="EMBL" id="UYJE01001148">
    <property type="protein sequence ID" value="VDH99535.1"/>
    <property type="molecule type" value="Genomic_DNA"/>
</dbReference>
<dbReference type="InterPro" id="IPR032675">
    <property type="entry name" value="LRR_dom_sf"/>
</dbReference>